<dbReference type="Gene3D" id="3.80.10.10">
    <property type="entry name" value="Ribonuclease Inhibitor"/>
    <property type="match status" value="2"/>
</dbReference>
<feature type="region of interest" description="Disordered" evidence="7">
    <location>
        <begin position="1019"/>
        <end position="1045"/>
    </location>
</feature>
<evidence type="ECO:0000256" key="7">
    <source>
        <dbReference type="SAM" id="MobiDB-lite"/>
    </source>
</evidence>
<protein>
    <recommendedName>
        <fullName evidence="8">WRKY domain-containing protein</fullName>
    </recommendedName>
</protein>
<gene>
    <name evidence="9" type="ORF">HU200_003639</name>
</gene>
<dbReference type="GO" id="GO:0043531">
    <property type="term" value="F:ADP binding"/>
    <property type="evidence" value="ECO:0007669"/>
    <property type="project" value="InterPro"/>
</dbReference>
<comment type="caution">
    <text evidence="9">The sequence shown here is derived from an EMBL/GenBank/DDBJ whole genome shotgun (WGS) entry which is preliminary data.</text>
</comment>
<dbReference type="SUPFAM" id="SSF52540">
    <property type="entry name" value="P-loop containing nucleoside triphosphate hydrolases"/>
    <property type="match status" value="1"/>
</dbReference>
<keyword evidence="5" id="KW-0804">Transcription</keyword>
<dbReference type="OrthoDB" id="683218at2759"/>
<dbReference type="GO" id="GO:0043565">
    <property type="term" value="F:sequence-specific DNA binding"/>
    <property type="evidence" value="ECO:0007669"/>
    <property type="project" value="InterPro"/>
</dbReference>
<dbReference type="InterPro" id="IPR032675">
    <property type="entry name" value="LRR_dom_sf"/>
</dbReference>
<evidence type="ECO:0000256" key="1">
    <source>
        <dbReference type="ARBA" id="ARBA00004123"/>
    </source>
</evidence>
<evidence type="ECO:0000313" key="9">
    <source>
        <dbReference type="EMBL" id="KAF8776320.1"/>
    </source>
</evidence>
<dbReference type="SUPFAM" id="SSF52047">
    <property type="entry name" value="RNI-like"/>
    <property type="match status" value="1"/>
</dbReference>
<keyword evidence="10" id="KW-1185">Reference proteome</keyword>
<name>A0A835KU56_9POAL</name>
<dbReference type="Pfam" id="PF03106">
    <property type="entry name" value="WRKY"/>
    <property type="match status" value="1"/>
</dbReference>
<dbReference type="InterPro" id="IPR003657">
    <property type="entry name" value="WRKY_dom"/>
</dbReference>
<dbReference type="InterPro" id="IPR027417">
    <property type="entry name" value="P-loop_NTPase"/>
</dbReference>
<dbReference type="GO" id="GO:0003700">
    <property type="term" value="F:DNA-binding transcription factor activity"/>
    <property type="evidence" value="ECO:0007669"/>
    <property type="project" value="InterPro"/>
</dbReference>
<keyword evidence="3" id="KW-0805">Transcription regulation</keyword>
<dbReference type="InterPro" id="IPR002182">
    <property type="entry name" value="NB-ARC"/>
</dbReference>
<dbReference type="Gene3D" id="3.40.50.300">
    <property type="entry name" value="P-loop containing nucleotide triphosphate hydrolases"/>
    <property type="match status" value="1"/>
</dbReference>
<dbReference type="AlphaFoldDB" id="A0A835KU56"/>
<keyword evidence="4" id="KW-0238">DNA-binding</keyword>
<proteinExistence type="predicted"/>
<dbReference type="PANTHER" id="PTHR23155">
    <property type="entry name" value="DISEASE RESISTANCE PROTEIN RP"/>
    <property type="match status" value="1"/>
</dbReference>
<dbReference type="Pfam" id="PF00931">
    <property type="entry name" value="NB-ARC"/>
    <property type="match status" value="1"/>
</dbReference>
<dbReference type="PANTHER" id="PTHR23155:SF1221">
    <property type="entry name" value="OS11G0481150 PROTEIN"/>
    <property type="match status" value="1"/>
</dbReference>
<evidence type="ECO:0000256" key="2">
    <source>
        <dbReference type="ARBA" id="ARBA00022821"/>
    </source>
</evidence>
<evidence type="ECO:0000256" key="3">
    <source>
        <dbReference type="ARBA" id="ARBA00023015"/>
    </source>
</evidence>
<dbReference type="InterPro" id="IPR044974">
    <property type="entry name" value="Disease_R_plants"/>
</dbReference>
<dbReference type="Proteomes" id="UP000636709">
    <property type="component" value="Unassembled WGS sequence"/>
</dbReference>
<evidence type="ECO:0000256" key="5">
    <source>
        <dbReference type="ARBA" id="ARBA00023163"/>
    </source>
</evidence>
<evidence type="ECO:0000259" key="8">
    <source>
        <dbReference type="PROSITE" id="PS50811"/>
    </source>
</evidence>
<comment type="subcellular location">
    <subcellularLocation>
        <location evidence="1">Nucleus</location>
    </subcellularLocation>
</comment>
<evidence type="ECO:0000313" key="10">
    <source>
        <dbReference type="Proteomes" id="UP000636709"/>
    </source>
</evidence>
<dbReference type="EMBL" id="JACEFO010000211">
    <property type="protein sequence ID" value="KAF8776320.1"/>
    <property type="molecule type" value="Genomic_DNA"/>
</dbReference>
<sequence length="1045" mass="117793">MYPCSAFSIRELSQQLAHVRATISPSSKALVSFSWLTNKVKPNVSENSSKARSTSSSLQGASPAELTVATIAEKLKGLEIGRPELSVSATQNSSKLLSVNRLVLRCIHLSLQYLDLSSCSSLEHVPSCLCTLHDLSALNLSRCYSLHTLPNLPESLCDLPKLKFLDVSGCSRLEALPYSFVTLRQMEILNLSDCKRLKELPQPFGILQELKYLNLSRCHGLNMDVECKLANLMCVTLSPHINGQGFSDSFRDLANHLDMSRWWNKSQIHPQCHPKASSFRTYKRLEQSIIEGVLPGGSDDGDVTIDQIVTWICIVGESGMGKTDLVHRIKRLLGQIVEFTTCSYCYDSPLSVLEEIVIQELTGKKFLLVLDDCDNEIPHLWNDLRKIFNVCSKGSSVIITTKSKQVADLVGAMQICYLNSLSKEDCFMIFQEHVLGGLDINNYALLKNIGWKLVEKCGGNALCIKSLSGLLCHSEIGLDQMDMLVDGILPALRLCYDLLPSHLQQCFKFCSLFPKDYYFTKHQIVRLWIAQGFRSPFHNDKENKFVMHELFHDLAYSVSKNECFRCEEPFCSLPENISHLSLAPSNYKTLALTKEIKELQSLLVLPCSIQNMKHLRFLALNNTKIKGLPFEIGHVATLQTLELKDCCHLTDLPGSISNLTKLRHLDLQKEPGNFNVGMPNGIGRLTDLQTLTVFNIGNDLLHCSVVDLKNLSGLMGHVHITGLENIKIADDAREANIVGKHFLEALTLEWSCSNDGMEYDLEKEIANEILQSLQPSSNIKELVIRNYAGNLFPSWMHNSYLCNIISVTLDNCQECSELPYLGYLPSLKSLFIQKMNSVETFGIDCNPLATEGKRLPRFPSLEVLTLWEMYDLEFWVGISEEDFPQIRRLSISRCPKLINLPPLLSLVHLTVHFSDLKVVRCQKLDLVGSSLEDHVTQKVGGGRNGPTRRSMVLKIEVDANVHLHGWRSYYRCIHRNSTGCPAIKILQPMDIDLNTMYAMYISEHNHDFSNETYLQQHSELGTTRKRKEPDASGDENTTKRNDFFR</sequence>
<dbReference type="SUPFAM" id="SSF52058">
    <property type="entry name" value="L domain-like"/>
    <property type="match status" value="1"/>
</dbReference>
<dbReference type="GO" id="GO:0098542">
    <property type="term" value="P:defense response to other organism"/>
    <property type="evidence" value="ECO:0007669"/>
    <property type="project" value="TreeGrafter"/>
</dbReference>
<dbReference type="Gene3D" id="1.10.10.10">
    <property type="entry name" value="Winged helix-like DNA-binding domain superfamily/Winged helix DNA-binding domain"/>
    <property type="match status" value="1"/>
</dbReference>
<keyword evidence="2" id="KW-0611">Plant defense</keyword>
<keyword evidence="6" id="KW-0539">Nucleus</keyword>
<dbReference type="InterPro" id="IPR056789">
    <property type="entry name" value="LRR_R13L1-DRL21"/>
</dbReference>
<dbReference type="Pfam" id="PF25019">
    <property type="entry name" value="LRR_R13L1-DRL21"/>
    <property type="match status" value="1"/>
</dbReference>
<dbReference type="InterPro" id="IPR036388">
    <property type="entry name" value="WH-like_DNA-bd_sf"/>
</dbReference>
<dbReference type="Gene3D" id="2.20.25.80">
    <property type="entry name" value="WRKY domain"/>
    <property type="match status" value="1"/>
</dbReference>
<dbReference type="SUPFAM" id="SSF118290">
    <property type="entry name" value="WRKY DNA-binding domain"/>
    <property type="match status" value="1"/>
</dbReference>
<dbReference type="InterPro" id="IPR036576">
    <property type="entry name" value="WRKY_dom_sf"/>
</dbReference>
<feature type="domain" description="WRKY" evidence="8">
    <location>
        <begin position="967"/>
        <end position="1009"/>
    </location>
</feature>
<evidence type="ECO:0000256" key="4">
    <source>
        <dbReference type="ARBA" id="ARBA00023125"/>
    </source>
</evidence>
<evidence type="ECO:0000256" key="6">
    <source>
        <dbReference type="ARBA" id="ARBA00023242"/>
    </source>
</evidence>
<dbReference type="PROSITE" id="PS50811">
    <property type="entry name" value="WRKY"/>
    <property type="match status" value="1"/>
</dbReference>
<accession>A0A835KU56</accession>
<reference evidence="9" key="1">
    <citation type="submission" date="2020-07" db="EMBL/GenBank/DDBJ databases">
        <title>Genome sequence and genetic diversity analysis of an under-domesticated orphan crop, white fonio (Digitaria exilis).</title>
        <authorList>
            <person name="Bennetzen J.L."/>
            <person name="Chen S."/>
            <person name="Ma X."/>
            <person name="Wang X."/>
            <person name="Yssel A.E.J."/>
            <person name="Chaluvadi S.R."/>
            <person name="Johnson M."/>
            <person name="Gangashetty P."/>
            <person name="Hamidou F."/>
            <person name="Sanogo M.D."/>
            <person name="Zwaenepoel A."/>
            <person name="Wallace J."/>
            <person name="Van De Peer Y."/>
            <person name="Van Deynze A."/>
        </authorList>
    </citation>
    <scope>NUCLEOTIDE SEQUENCE</scope>
    <source>
        <tissue evidence="9">Leaves</tissue>
    </source>
</reference>
<organism evidence="9 10">
    <name type="scientific">Digitaria exilis</name>
    <dbReference type="NCBI Taxonomy" id="1010633"/>
    <lineage>
        <taxon>Eukaryota</taxon>
        <taxon>Viridiplantae</taxon>
        <taxon>Streptophyta</taxon>
        <taxon>Embryophyta</taxon>
        <taxon>Tracheophyta</taxon>
        <taxon>Spermatophyta</taxon>
        <taxon>Magnoliopsida</taxon>
        <taxon>Liliopsida</taxon>
        <taxon>Poales</taxon>
        <taxon>Poaceae</taxon>
        <taxon>PACMAD clade</taxon>
        <taxon>Panicoideae</taxon>
        <taxon>Panicodae</taxon>
        <taxon>Paniceae</taxon>
        <taxon>Anthephorinae</taxon>
        <taxon>Digitaria</taxon>
    </lineage>
</organism>
<feature type="compositionally biased region" description="Basic and acidic residues" evidence="7">
    <location>
        <begin position="1036"/>
        <end position="1045"/>
    </location>
</feature>
<dbReference type="SMART" id="SM00774">
    <property type="entry name" value="WRKY"/>
    <property type="match status" value="1"/>
</dbReference>
<dbReference type="GO" id="GO:0005634">
    <property type="term" value="C:nucleus"/>
    <property type="evidence" value="ECO:0007669"/>
    <property type="project" value="UniProtKB-SubCell"/>
</dbReference>